<sequence>MMAAPASPLLLDELVEEVLFRIPPDDPMSLIRATLVCKRWRRILRDHGFHHRFREFHRAPPMLGVLCNSSYITYRARFMPTSSFRSPHAIIRNMIVAYARHGRVLLHSIPQGQG</sequence>
<name>A0AAV5ENT4_ELECO</name>
<reference evidence="2" key="2">
    <citation type="submission" date="2021-12" db="EMBL/GenBank/DDBJ databases">
        <title>Resequencing data analysis of finger millet.</title>
        <authorList>
            <person name="Hatakeyama M."/>
            <person name="Aluri S."/>
            <person name="Balachadran M.T."/>
            <person name="Sivarajan S.R."/>
            <person name="Poveda L."/>
            <person name="Shimizu-Inatsugi R."/>
            <person name="Schlapbach R."/>
            <person name="Sreeman S.M."/>
            <person name="Shimizu K.K."/>
        </authorList>
    </citation>
    <scope>NUCLEOTIDE SEQUENCE</scope>
</reference>
<evidence type="ECO:0000313" key="2">
    <source>
        <dbReference type="EMBL" id="GJN24335.1"/>
    </source>
</evidence>
<dbReference type="EMBL" id="BQKI01000077">
    <property type="protein sequence ID" value="GJN24335.1"/>
    <property type="molecule type" value="Genomic_DNA"/>
</dbReference>
<dbReference type="Proteomes" id="UP001054889">
    <property type="component" value="Unassembled WGS sequence"/>
</dbReference>
<protein>
    <recommendedName>
        <fullName evidence="1">F-box domain-containing protein</fullName>
    </recommendedName>
</protein>
<organism evidence="2 3">
    <name type="scientific">Eleusine coracana subsp. coracana</name>
    <dbReference type="NCBI Taxonomy" id="191504"/>
    <lineage>
        <taxon>Eukaryota</taxon>
        <taxon>Viridiplantae</taxon>
        <taxon>Streptophyta</taxon>
        <taxon>Embryophyta</taxon>
        <taxon>Tracheophyta</taxon>
        <taxon>Spermatophyta</taxon>
        <taxon>Magnoliopsida</taxon>
        <taxon>Liliopsida</taxon>
        <taxon>Poales</taxon>
        <taxon>Poaceae</taxon>
        <taxon>PACMAD clade</taxon>
        <taxon>Chloridoideae</taxon>
        <taxon>Cynodonteae</taxon>
        <taxon>Eleusininae</taxon>
        <taxon>Eleusine</taxon>
    </lineage>
</organism>
<dbReference type="SUPFAM" id="SSF81383">
    <property type="entry name" value="F-box domain"/>
    <property type="match status" value="1"/>
</dbReference>
<evidence type="ECO:0000313" key="3">
    <source>
        <dbReference type="Proteomes" id="UP001054889"/>
    </source>
</evidence>
<keyword evidence="3" id="KW-1185">Reference proteome</keyword>
<dbReference type="InterPro" id="IPR001810">
    <property type="entry name" value="F-box_dom"/>
</dbReference>
<proteinExistence type="predicted"/>
<reference evidence="2" key="1">
    <citation type="journal article" date="2018" name="DNA Res.">
        <title>Multiple hybrid de novo genome assembly of finger millet, an orphan allotetraploid crop.</title>
        <authorList>
            <person name="Hatakeyama M."/>
            <person name="Aluri S."/>
            <person name="Balachadran M.T."/>
            <person name="Sivarajan S.R."/>
            <person name="Patrignani A."/>
            <person name="Gruter S."/>
            <person name="Poveda L."/>
            <person name="Shimizu-Inatsugi R."/>
            <person name="Baeten J."/>
            <person name="Francoijs K.J."/>
            <person name="Nataraja K.N."/>
            <person name="Reddy Y.A.N."/>
            <person name="Phadnis S."/>
            <person name="Ravikumar R.L."/>
            <person name="Schlapbach R."/>
            <person name="Sreeman S.M."/>
            <person name="Shimizu K.K."/>
        </authorList>
    </citation>
    <scope>NUCLEOTIDE SEQUENCE</scope>
</reference>
<dbReference type="PANTHER" id="PTHR32133:SF386">
    <property type="entry name" value="F-BOX DOMAIN-CONTAINING PROTEIN"/>
    <property type="match status" value="1"/>
</dbReference>
<feature type="domain" description="F-box" evidence="1">
    <location>
        <begin position="10"/>
        <end position="53"/>
    </location>
</feature>
<gene>
    <name evidence="2" type="primary">gb12072</name>
    <name evidence="2" type="ORF">PR202_gb12072</name>
</gene>
<dbReference type="AlphaFoldDB" id="A0AAV5ENT4"/>
<dbReference type="Pfam" id="PF00646">
    <property type="entry name" value="F-box"/>
    <property type="match status" value="1"/>
</dbReference>
<dbReference type="PANTHER" id="PTHR32133">
    <property type="entry name" value="OS07G0120400 PROTEIN"/>
    <property type="match status" value="1"/>
</dbReference>
<comment type="caution">
    <text evidence="2">The sequence shown here is derived from an EMBL/GenBank/DDBJ whole genome shotgun (WGS) entry which is preliminary data.</text>
</comment>
<accession>A0AAV5ENT4</accession>
<dbReference type="Gene3D" id="1.20.1280.50">
    <property type="match status" value="1"/>
</dbReference>
<dbReference type="SMART" id="SM00256">
    <property type="entry name" value="FBOX"/>
    <property type="match status" value="1"/>
</dbReference>
<evidence type="ECO:0000259" key="1">
    <source>
        <dbReference type="SMART" id="SM00256"/>
    </source>
</evidence>
<dbReference type="InterPro" id="IPR036047">
    <property type="entry name" value="F-box-like_dom_sf"/>
</dbReference>